<comment type="catalytic activity">
    <reaction evidence="7 8">
        <text>an N-acyl-L-alpha-aminoacyl-tRNA + H2O = an N-acyl-L-amino acid + a tRNA + H(+)</text>
        <dbReference type="Rhea" id="RHEA:54448"/>
        <dbReference type="Rhea" id="RHEA-COMP:10123"/>
        <dbReference type="Rhea" id="RHEA-COMP:13883"/>
        <dbReference type="ChEBI" id="CHEBI:15377"/>
        <dbReference type="ChEBI" id="CHEBI:15378"/>
        <dbReference type="ChEBI" id="CHEBI:59874"/>
        <dbReference type="ChEBI" id="CHEBI:78442"/>
        <dbReference type="ChEBI" id="CHEBI:138191"/>
        <dbReference type="EC" id="3.1.1.29"/>
    </reaction>
</comment>
<feature type="binding site" evidence="7">
    <location>
        <position position="108"/>
    </location>
    <ligand>
        <name>tRNA</name>
        <dbReference type="ChEBI" id="CHEBI:17843"/>
    </ligand>
</feature>
<reference evidence="10 11" key="1">
    <citation type="submission" date="2019-03" db="EMBL/GenBank/DDBJ databases">
        <title>Genomic Encyclopedia of Type Strains, Phase IV (KMG-IV): sequencing the most valuable type-strain genomes for metagenomic binning, comparative biology and taxonomic classification.</title>
        <authorList>
            <person name="Goeker M."/>
        </authorList>
    </citation>
    <scope>NUCLEOTIDE SEQUENCE [LARGE SCALE GENOMIC DNA]</scope>
    <source>
        <strain evidence="10 11">DSM 13587</strain>
    </source>
</reference>
<dbReference type="PANTHER" id="PTHR17224:SF1">
    <property type="entry name" value="PEPTIDYL-TRNA HYDROLASE"/>
    <property type="match status" value="1"/>
</dbReference>
<keyword evidence="2 7" id="KW-0820">tRNA-binding</keyword>
<feature type="site" description="Stabilizes the basic form of H active site to accept a proton" evidence="7">
    <location>
        <position position="133"/>
    </location>
</feature>
<dbReference type="GO" id="GO:0072344">
    <property type="term" value="P:rescue of stalled ribosome"/>
    <property type="evidence" value="ECO:0007669"/>
    <property type="project" value="UniProtKB-UniRule"/>
</dbReference>
<dbReference type="PROSITE" id="PS01196">
    <property type="entry name" value="PEPT_TRNA_HYDROL_2"/>
    <property type="match status" value="1"/>
</dbReference>
<evidence type="ECO:0000256" key="5">
    <source>
        <dbReference type="ARBA" id="ARBA00038063"/>
    </source>
</evidence>
<evidence type="ECO:0000256" key="1">
    <source>
        <dbReference type="ARBA" id="ARBA00013260"/>
    </source>
</evidence>
<dbReference type="AlphaFoldDB" id="A0A4R3N4M6"/>
<feature type="site" description="Discriminates between blocked and unblocked aminoacyl-tRNA" evidence="7">
    <location>
        <position position="50"/>
    </location>
</feature>
<gene>
    <name evidence="7" type="primary">pth</name>
    <name evidence="10" type="ORF">EDC35_102343</name>
</gene>
<dbReference type="InterPro" id="IPR001328">
    <property type="entry name" value="Pept_tRNA_hydro"/>
</dbReference>
<comment type="subunit">
    <text evidence="7">Monomer.</text>
</comment>
<keyword evidence="11" id="KW-1185">Reference proteome</keyword>
<keyword evidence="3 7" id="KW-0378">Hydrolase</keyword>
<feature type="active site" description="Proton acceptor" evidence="7">
    <location>
        <position position="60"/>
    </location>
</feature>
<comment type="caution">
    <text evidence="10">The sequence shown here is derived from an EMBL/GenBank/DDBJ whole genome shotgun (WGS) entry which is preliminary data.</text>
</comment>
<evidence type="ECO:0000256" key="2">
    <source>
        <dbReference type="ARBA" id="ARBA00022555"/>
    </source>
</evidence>
<dbReference type="GO" id="GO:0006515">
    <property type="term" value="P:protein quality control for misfolded or incompletely synthesized proteins"/>
    <property type="evidence" value="ECO:0007669"/>
    <property type="project" value="UniProtKB-UniRule"/>
</dbReference>
<dbReference type="GO" id="GO:0005737">
    <property type="term" value="C:cytoplasm"/>
    <property type="evidence" value="ECO:0007669"/>
    <property type="project" value="UniProtKB-SubCell"/>
</dbReference>
<evidence type="ECO:0000256" key="9">
    <source>
        <dbReference type="RuleBase" id="RU004320"/>
    </source>
</evidence>
<comment type="subcellular location">
    <subcellularLocation>
        <location evidence="7">Cytoplasm</location>
    </subcellularLocation>
</comment>
<comment type="function">
    <text evidence="7">Catalyzes the release of premature peptidyl moieties from peptidyl-tRNA molecules trapped in stalled 50S ribosomal subunits, and thus maintains levels of free tRNAs and 50S ribosomes.</text>
</comment>
<feature type="binding site" evidence="7">
    <location>
        <position position="154"/>
    </location>
    <ligand>
        <name>tRNA</name>
        <dbReference type="ChEBI" id="CHEBI:17843"/>
    </ligand>
</feature>
<evidence type="ECO:0000256" key="3">
    <source>
        <dbReference type="ARBA" id="ARBA00022801"/>
    </source>
</evidence>
<keyword evidence="4 7" id="KW-0694">RNA-binding</keyword>
<dbReference type="Proteomes" id="UP000295717">
    <property type="component" value="Unassembled WGS sequence"/>
</dbReference>
<evidence type="ECO:0000256" key="8">
    <source>
        <dbReference type="RuleBase" id="RU000673"/>
    </source>
</evidence>
<name>A0A4R3N4M6_9GAMM</name>
<feature type="binding site" evidence="7">
    <location>
        <position position="55"/>
    </location>
    <ligand>
        <name>tRNA</name>
        <dbReference type="ChEBI" id="CHEBI:17843"/>
    </ligand>
</feature>
<keyword evidence="7" id="KW-0963">Cytoplasm</keyword>
<dbReference type="GO" id="GO:0000049">
    <property type="term" value="F:tRNA binding"/>
    <property type="evidence" value="ECO:0007669"/>
    <property type="project" value="UniProtKB-UniRule"/>
</dbReference>
<dbReference type="EMBL" id="SMAO01000002">
    <property type="protein sequence ID" value="TCT23006.1"/>
    <property type="molecule type" value="Genomic_DNA"/>
</dbReference>
<evidence type="ECO:0000256" key="6">
    <source>
        <dbReference type="ARBA" id="ARBA00050038"/>
    </source>
</evidence>
<proteinExistence type="inferred from homology"/>
<dbReference type="EC" id="3.1.1.29" evidence="1 7"/>
<dbReference type="CDD" id="cd00462">
    <property type="entry name" value="PTH"/>
    <property type="match status" value="1"/>
</dbReference>
<dbReference type="GO" id="GO:0004045">
    <property type="term" value="F:peptidyl-tRNA hydrolase activity"/>
    <property type="evidence" value="ECO:0007669"/>
    <property type="project" value="UniProtKB-UniRule"/>
</dbReference>
<comment type="function">
    <text evidence="7">Hydrolyzes ribosome-free peptidyl-tRNAs (with 1 or more amino acids incorporated), which drop off the ribosome during protein synthesis, or as a result of ribosome stalling.</text>
</comment>
<organism evidence="10 11">
    <name type="scientific">Thiobaca trueperi</name>
    <dbReference type="NCBI Taxonomy" id="127458"/>
    <lineage>
        <taxon>Bacteria</taxon>
        <taxon>Pseudomonadati</taxon>
        <taxon>Pseudomonadota</taxon>
        <taxon>Gammaproteobacteria</taxon>
        <taxon>Chromatiales</taxon>
        <taxon>Chromatiaceae</taxon>
        <taxon>Thiobaca</taxon>
    </lineage>
</organism>
<dbReference type="PROSITE" id="PS01195">
    <property type="entry name" value="PEPT_TRNA_HYDROL_1"/>
    <property type="match status" value="1"/>
</dbReference>
<sequence>MRIFDYDNDNDNDQTVSEHLHGCTSLLPFRHDGSFTMSDAGIRLVVGLGNPGAQYEATRHNVGFWFVDAIASACRESFRAEPKFHGELCRVSLAGADLRLLKPSTYMNRSGQSVAAVMRYFAISPEQILVAHDELDLPVGTLRLKQGGGHAGHNGLRDTIAMLGTRDFWRLRIGIDHPGDRTQVTGYVLGRPSREEDTQIRDLLTDAESVLPDLVAAKFQVAMNRLHRQR</sequence>
<comment type="similarity">
    <text evidence="5 7 9">Belongs to the PTH family.</text>
</comment>
<dbReference type="NCBIfam" id="TIGR00447">
    <property type="entry name" value="pth"/>
    <property type="match status" value="1"/>
</dbReference>
<feature type="binding site" evidence="7">
    <location>
        <position position="106"/>
    </location>
    <ligand>
        <name>tRNA</name>
        <dbReference type="ChEBI" id="CHEBI:17843"/>
    </ligand>
</feature>
<dbReference type="PANTHER" id="PTHR17224">
    <property type="entry name" value="PEPTIDYL-TRNA HYDROLASE"/>
    <property type="match status" value="1"/>
</dbReference>
<evidence type="ECO:0000313" key="10">
    <source>
        <dbReference type="EMBL" id="TCT23006.1"/>
    </source>
</evidence>
<evidence type="ECO:0000313" key="11">
    <source>
        <dbReference type="Proteomes" id="UP000295717"/>
    </source>
</evidence>
<protein>
    <recommendedName>
        <fullName evidence="6 7">Peptidyl-tRNA hydrolase</fullName>
        <shortName evidence="7">Pth</shortName>
        <ecNumber evidence="1 7">3.1.1.29</ecNumber>
    </recommendedName>
</protein>
<dbReference type="Gene3D" id="3.40.50.1470">
    <property type="entry name" value="Peptidyl-tRNA hydrolase"/>
    <property type="match status" value="1"/>
</dbReference>
<dbReference type="InterPro" id="IPR036416">
    <property type="entry name" value="Pept_tRNA_hydro_sf"/>
</dbReference>
<evidence type="ECO:0000256" key="7">
    <source>
        <dbReference type="HAMAP-Rule" id="MF_00083"/>
    </source>
</evidence>
<dbReference type="SUPFAM" id="SSF53178">
    <property type="entry name" value="Peptidyl-tRNA hydrolase-like"/>
    <property type="match status" value="1"/>
</dbReference>
<evidence type="ECO:0000256" key="4">
    <source>
        <dbReference type="ARBA" id="ARBA00022884"/>
    </source>
</evidence>
<dbReference type="Pfam" id="PF01195">
    <property type="entry name" value="Pept_tRNA_hydro"/>
    <property type="match status" value="1"/>
</dbReference>
<accession>A0A4R3N4M6</accession>
<dbReference type="HAMAP" id="MF_00083">
    <property type="entry name" value="Pept_tRNA_hydro_bact"/>
    <property type="match status" value="1"/>
</dbReference>
<dbReference type="InterPro" id="IPR018171">
    <property type="entry name" value="Pept_tRNA_hydro_CS"/>
</dbReference>
<dbReference type="FunFam" id="3.40.50.1470:FF:000001">
    <property type="entry name" value="Peptidyl-tRNA hydrolase"/>
    <property type="match status" value="1"/>
</dbReference>